<protein>
    <submittedName>
        <fullName evidence="2">Aldo/keto reductase</fullName>
    </submittedName>
</protein>
<dbReference type="Pfam" id="PF00248">
    <property type="entry name" value="Aldo_ket_red"/>
    <property type="match status" value="1"/>
</dbReference>
<dbReference type="SUPFAM" id="SSF51430">
    <property type="entry name" value="NAD(P)-linked oxidoreductase"/>
    <property type="match status" value="1"/>
</dbReference>
<dbReference type="PANTHER" id="PTHR43312:SF1">
    <property type="entry name" value="NADP-DEPENDENT OXIDOREDUCTASE DOMAIN-CONTAINING PROTEIN"/>
    <property type="match status" value="1"/>
</dbReference>
<proteinExistence type="predicted"/>
<dbReference type="Proteomes" id="UP001371305">
    <property type="component" value="Unassembled WGS sequence"/>
</dbReference>
<sequence>MHRTIHDFFSKLGLGTGTLASWRGGLSAAVAGRLLDVASDSGINLIDTADSYASGECERLLGLLLRDRRGRFSIITKVGYVSADVPGPLHLLNPLFKKLKHRLGARQDFRPDSMARRLQRSLQRLKSDHVDAFLLHDPPAHVLSDGSLFHELSKLKAAGLARRLGISSGDDEALQLALAWPDCDMIQTPLVEDGGLAPSLRAAKAGRPLIILNHVSLGGRLPIGCEPQSSALKKWRESIDTSATELGVSPQAALLRVALETTGADSVLTGTRDSGHLAENCRAVLS</sequence>
<evidence type="ECO:0000313" key="3">
    <source>
        <dbReference type="Proteomes" id="UP001371305"/>
    </source>
</evidence>
<organism evidence="2 3">
    <name type="scientific">Luteolibacter soli</name>
    <dbReference type="NCBI Taxonomy" id="3135280"/>
    <lineage>
        <taxon>Bacteria</taxon>
        <taxon>Pseudomonadati</taxon>
        <taxon>Verrucomicrobiota</taxon>
        <taxon>Verrucomicrobiia</taxon>
        <taxon>Verrucomicrobiales</taxon>
        <taxon>Verrucomicrobiaceae</taxon>
        <taxon>Luteolibacter</taxon>
    </lineage>
</organism>
<accession>A0ABU9AUZ2</accession>
<evidence type="ECO:0000259" key="1">
    <source>
        <dbReference type="Pfam" id="PF00248"/>
    </source>
</evidence>
<dbReference type="InterPro" id="IPR020471">
    <property type="entry name" value="AKR"/>
</dbReference>
<feature type="domain" description="NADP-dependent oxidoreductase" evidence="1">
    <location>
        <begin position="11"/>
        <end position="284"/>
    </location>
</feature>
<dbReference type="PANTHER" id="PTHR43312">
    <property type="entry name" value="D-THREO-ALDOSE 1-DEHYDROGENASE"/>
    <property type="match status" value="1"/>
</dbReference>
<dbReference type="InterPro" id="IPR036812">
    <property type="entry name" value="NAD(P)_OxRdtase_dom_sf"/>
</dbReference>
<dbReference type="InterPro" id="IPR023210">
    <property type="entry name" value="NADP_OxRdtase_dom"/>
</dbReference>
<comment type="caution">
    <text evidence="2">The sequence shown here is derived from an EMBL/GenBank/DDBJ whole genome shotgun (WGS) entry which is preliminary data.</text>
</comment>
<keyword evidence="3" id="KW-1185">Reference proteome</keyword>
<dbReference type="EMBL" id="JBBUKT010000003">
    <property type="protein sequence ID" value="MEK7950837.1"/>
    <property type="molecule type" value="Genomic_DNA"/>
</dbReference>
<dbReference type="PRINTS" id="PR00069">
    <property type="entry name" value="ALDKETRDTASE"/>
</dbReference>
<dbReference type="Gene3D" id="3.20.20.100">
    <property type="entry name" value="NADP-dependent oxidoreductase domain"/>
    <property type="match status" value="1"/>
</dbReference>
<dbReference type="InterPro" id="IPR053135">
    <property type="entry name" value="AKR2_Oxidoreductase"/>
</dbReference>
<evidence type="ECO:0000313" key="2">
    <source>
        <dbReference type="EMBL" id="MEK7950837.1"/>
    </source>
</evidence>
<name>A0ABU9AUZ2_9BACT</name>
<dbReference type="RefSeq" id="WP_341404438.1">
    <property type="nucleotide sequence ID" value="NZ_JBBUKT010000003.1"/>
</dbReference>
<gene>
    <name evidence="2" type="ORF">WKV53_10035</name>
</gene>
<reference evidence="2 3" key="1">
    <citation type="submission" date="2024-04" db="EMBL/GenBank/DDBJ databases">
        <title>Luteolibacter sp. isolated from soil.</title>
        <authorList>
            <person name="An J."/>
        </authorList>
    </citation>
    <scope>NUCLEOTIDE SEQUENCE [LARGE SCALE GENOMIC DNA]</scope>
    <source>
        <strain evidence="2 3">Y139</strain>
    </source>
</reference>